<keyword evidence="4 8" id="KW-1133">Transmembrane helix</keyword>
<evidence type="ECO:0000256" key="7">
    <source>
        <dbReference type="SAM" id="Coils"/>
    </source>
</evidence>
<evidence type="ECO:0000256" key="2">
    <source>
        <dbReference type="ARBA" id="ARBA00022618"/>
    </source>
</evidence>
<name>A0AAE2YNY7_9PROT</name>
<dbReference type="HAMAP" id="MF_00599">
    <property type="entry name" value="FtsB"/>
    <property type="match status" value="1"/>
</dbReference>
<evidence type="ECO:0000256" key="1">
    <source>
        <dbReference type="ARBA" id="ARBA00022475"/>
    </source>
</evidence>
<evidence type="ECO:0000256" key="4">
    <source>
        <dbReference type="ARBA" id="ARBA00022989"/>
    </source>
</evidence>
<keyword evidence="7" id="KW-0175">Coiled coil</keyword>
<dbReference type="AlphaFoldDB" id="A0AAE2YNY7"/>
<keyword evidence="5 8" id="KW-0472">Membrane</keyword>
<feature type="coiled-coil region" evidence="7">
    <location>
        <begin position="50"/>
        <end position="84"/>
    </location>
</feature>
<dbReference type="PANTHER" id="PTHR37485">
    <property type="entry name" value="CELL DIVISION PROTEIN FTSB"/>
    <property type="match status" value="1"/>
</dbReference>
<dbReference type="Proteomes" id="UP001197378">
    <property type="component" value="Unassembled WGS sequence"/>
</dbReference>
<evidence type="ECO:0000256" key="5">
    <source>
        <dbReference type="ARBA" id="ARBA00023136"/>
    </source>
</evidence>
<evidence type="ECO:0000313" key="9">
    <source>
        <dbReference type="EMBL" id="MBU2787365.1"/>
    </source>
</evidence>
<dbReference type="EMBL" id="JAAXYO010000039">
    <property type="protein sequence ID" value="MBU2787365.1"/>
    <property type="molecule type" value="Genomic_DNA"/>
</dbReference>
<dbReference type="GO" id="GO:0043093">
    <property type="term" value="P:FtsZ-dependent cytokinesis"/>
    <property type="evidence" value="ECO:0007669"/>
    <property type="project" value="TreeGrafter"/>
</dbReference>
<dbReference type="InterPro" id="IPR023081">
    <property type="entry name" value="Cell_div_FtsB"/>
</dbReference>
<proteinExistence type="inferred from homology"/>
<dbReference type="PANTHER" id="PTHR37485:SF1">
    <property type="entry name" value="CELL DIVISION PROTEIN FTSB"/>
    <property type="match status" value="1"/>
</dbReference>
<keyword evidence="10" id="KW-1185">Reference proteome</keyword>
<comment type="caution">
    <text evidence="9">The sequence shown here is derived from an EMBL/GenBank/DDBJ whole genome shotgun (WGS) entry which is preliminary data.</text>
</comment>
<keyword evidence="6" id="KW-0131">Cell cycle</keyword>
<feature type="transmembrane region" description="Helical" evidence="8">
    <location>
        <begin position="27"/>
        <end position="50"/>
    </location>
</feature>
<organism evidence="9 10">
    <name type="scientific">Igneacidithiobacillus copahuensis</name>
    <dbReference type="NCBI Taxonomy" id="2724909"/>
    <lineage>
        <taxon>Bacteria</taxon>
        <taxon>Pseudomonadati</taxon>
        <taxon>Pseudomonadota</taxon>
        <taxon>Acidithiobacillia</taxon>
        <taxon>Acidithiobacillales</taxon>
        <taxon>Acidithiobacillaceae</taxon>
        <taxon>Igneacidithiobacillus</taxon>
    </lineage>
</organism>
<keyword evidence="3 8" id="KW-0812">Transmembrane</keyword>
<evidence type="ECO:0000313" key="10">
    <source>
        <dbReference type="Proteomes" id="UP001197378"/>
    </source>
</evidence>
<evidence type="ECO:0000256" key="8">
    <source>
        <dbReference type="SAM" id="Phobius"/>
    </source>
</evidence>
<dbReference type="RefSeq" id="WP_215871936.1">
    <property type="nucleotide sequence ID" value="NZ_JAAXYO010000039.1"/>
</dbReference>
<gene>
    <name evidence="9" type="ORF">HFQ13_03925</name>
</gene>
<accession>A0AAE2YNY7</accession>
<keyword evidence="1" id="KW-1003">Cell membrane</keyword>
<dbReference type="GO" id="GO:0030428">
    <property type="term" value="C:cell septum"/>
    <property type="evidence" value="ECO:0007669"/>
    <property type="project" value="TreeGrafter"/>
</dbReference>
<evidence type="ECO:0008006" key="11">
    <source>
        <dbReference type="Google" id="ProtNLM"/>
    </source>
</evidence>
<evidence type="ECO:0000256" key="6">
    <source>
        <dbReference type="ARBA" id="ARBA00023306"/>
    </source>
</evidence>
<sequence>MAVVWDASLDSARAAVSRIGGLSRVDWLLLAVLLGLQYFLWFGAGSWWSVAQLHAQVEQRQSDAQRLEKRNDKLAAEVLSLQNDSGAVAGLARRNLGLVGKNEVFVWVIPAKAN</sequence>
<evidence type="ECO:0000256" key="3">
    <source>
        <dbReference type="ARBA" id="ARBA00022692"/>
    </source>
</evidence>
<reference evidence="9" key="1">
    <citation type="journal article" date="2021" name="ISME J.">
        <title>Genomic evolution of the class Acidithiobacillia: deep-branching Proteobacteria living in extreme acidic conditions.</title>
        <authorList>
            <person name="Moya-Beltran A."/>
            <person name="Beard S."/>
            <person name="Rojas-Villalobos C."/>
            <person name="Issotta F."/>
            <person name="Gallardo Y."/>
            <person name="Ulloa R."/>
            <person name="Giaveno A."/>
            <person name="Degli Esposti M."/>
            <person name="Johnson D.B."/>
            <person name="Quatrini R."/>
        </authorList>
    </citation>
    <scope>NUCLEOTIDE SEQUENCE</scope>
    <source>
        <strain evidence="9">VAN18-1</strain>
    </source>
</reference>
<dbReference type="InterPro" id="IPR007060">
    <property type="entry name" value="FtsL/DivIC"/>
</dbReference>
<keyword evidence="2" id="KW-0132">Cell division</keyword>
<dbReference type="Pfam" id="PF04977">
    <property type="entry name" value="DivIC"/>
    <property type="match status" value="1"/>
</dbReference>
<protein>
    <recommendedName>
        <fullName evidence="11">Cell division protein FtsB</fullName>
    </recommendedName>
</protein>